<feature type="signal peptide" evidence="1">
    <location>
        <begin position="1"/>
        <end position="22"/>
    </location>
</feature>
<protein>
    <recommendedName>
        <fullName evidence="4">Lipoprotein</fullName>
    </recommendedName>
</protein>
<evidence type="ECO:0000256" key="1">
    <source>
        <dbReference type="SAM" id="SignalP"/>
    </source>
</evidence>
<keyword evidence="3" id="KW-1185">Reference proteome</keyword>
<keyword evidence="1" id="KW-0732">Signal</keyword>
<evidence type="ECO:0000313" key="2">
    <source>
        <dbReference type="EMBL" id="RBP19752.1"/>
    </source>
</evidence>
<accession>A0ABX9G9B3</accession>
<proteinExistence type="predicted"/>
<feature type="chain" id="PRO_5045659743" description="Lipoprotein" evidence="1">
    <location>
        <begin position="23"/>
        <end position="73"/>
    </location>
</feature>
<dbReference type="PROSITE" id="PS51257">
    <property type="entry name" value="PROKAR_LIPOPROTEIN"/>
    <property type="match status" value="1"/>
</dbReference>
<reference evidence="2 3" key="1">
    <citation type="submission" date="2018-06" db="EMBL/GenBank/DDBJ databases">
        <title>Genomic Encyclopedia of Type Strains, Phase III (KMG-III): the genomes of soil and plant-associated and newly described type strains.</title>
        <authorList>
            <person name="Whitman W."/>
        </authorList>
    </citation>
    <scope>NUCLEOTIDE SEQUENCE [LARGE SCALE GENOMIC DNA]</scope>
    <source>
        <strain evidence="2 3">CECT 7342</strain>
    </source>
</reference>
<sequence>MYKARRRAWMMPLLLMSLSVTGCVAPARVGVEYCDHARPVYFADAGQVDATPADIRRQIRDGNATWRALCAER</sequence>
<organism evidence="2 3">
    <name type="scientific">Achromobacter marplatensis</name>
    <dbReference type="NCBI Taxonomy" id="470868"/>
    <lineage>
        <taxon>Bacteria</taxon>
        <taxon>Pseudomonadati</taxon>
        <taxon>Pseudomonadota</taxon>
        <taxon>Betaproteobacteria</taxon>
        <taxon>Burkholderiales</taxon>
        <taxon>Alcaligenaceae</taxon>
        <taxon>Achromobacter</taxon>
    </lineage>
</organism>
<evidence type="ECO:0008006" key="4">
    <source>
        <dbReference type="Google" id="ProtNLM"/>
    </source>
</evidence>
<dbReference type="EMBL" id="QNRM01000004">
    <property type="protein sequence ID" value="RBP19752.1"/>
    <property type="molecule type" value="Genomic_DNA"/>
</dbReference>
<name>A0ABX9G9B3_9BURK</name>
<dbReference type="Proteomes" id="UP000252124">
    <property type="component" value="Unassembled WGS sequence"/>
</dbReference>
<gene>
    <name evidence="2" type="ORF">DFP87_10487</name>
</gene>
<comment type="caution">
    <text evidence="2">The sequence shown here is derived from an EMBL/GenBank/DDBJ whole genome shotgun (WGS) entry which is preliminary data.</text>
</comment>
<evidence type="ECO:0000313" key="3">
    <source>
        <dbReference type="Proteomes" id="UP000252124"/>
    </source>
</evidence>